<accession>A0A0K1LM22</accession>
<protein>
    <submittedName>
        <fullName evidence="2">Uncharacterized protein</fullName>
    </submittedName>
</protein>
<name>A0A0K1LM22_9CAUD</name>
<feature type="transmembrane region" description="Helical" evidence="1">
    <location>
        <begin position="33"/>
        <end position="50"/>
    </location>
</feature>
<keyword evidence="3" id="KW-1185">Reference proteome</keyword>
<evidence type="ECO:0000256" key="1">
    <source>
        <dbReference type="SAM" id="Phobius"/>
    </source>
</evidence>
<reference evidence="2 3" key="1">
    <citation type="journal article" date="2015" name="Genome Announc.">
        <title>Complete Genome Sequence of Caulobacter crescentus Siphophage Sansa.</title>
        <authorList>
            <person name="Vara L."/>
            <person name="Kane A.A."/>
            <person name="Cahill J.L."/>
            <person name="Rasche E.S."/>
            <person name="Kuty Everett G.F."/>
        </authorList>
    </citation>
    <scope>NUCLEOTIDE SEQUENCE [LARGE SCALE GENOMIC DNA]</scope>
</reference>
<keyword evidence="1" id="KW-1133">Transmembrane helix</keyword>
<sequence>MGELAVLGFLLIAVFFFTYLVQGVILLLQLAIWILRAAVGLLAWVACLIINPRATLEGTFAHHARPAPLDWSNIDLDA</sequence>
<gene>
    <name evidence="2" type="ORF">CPT_Sansa100</name>
</gene>
<dbReference type="Proteomes" id="UP000225322">
    <property type="component" value="Segment"/>
</dbReference>
<evidence type="ECO:0000313" key="3">
    <source>
        <dbReference type="Proteomes" id="UP000225322"/>
    </source>
</evidence>
<proteinExistence type="predicted"/>
<evidence type="ECO:0000313" key="2">
    <source>
        <dbReference type="EMBL" id="AKU43504.1"/>
    </source>
</evidence>
<keyword evidence="1" id="KW-0472">Membrane</keyword>
<dbReference type="EMBL" id="KT001913">
    <property type="protein sequence ID" value="AKU43504.1"/>
    <property type="molecule type" value="Genomic_DNA"/>
</dbReference>
<keyword evidence="1" id="KW-0812">Transmembrane</keyword>
<organism evidence="2 3">
    <name type="scientific">Caulobacter phage Sansa</name>
    <dbReference type="NCBI Taxonomy" id="1675600"/>
    <lineage>
        <taxon>Viruses</taxon>
        <taxon>Duplodnaviria</taxon>
        <taxon>Heunggongvirae</taxon>
        <taxon>Uroviricota</taxon>
        <taxon>Caudoviricetes</taxon>
        <taxon>Sansavirus</taxon>
        <taxon>Sansavirus sansa</taxon>
        <taxon>Caulobacter virus Sansa</taxon>
    </lineage>
</organism>